<keyword evidence="1" id="KW-0540">Nuclease</keyword>
<name>A0A1I5TTF8_9RHOB</name>
<dbReference type="PANTHER" id="PTHR12302">
    <property type="entry name" value="EBNA2 BINDING PROTEIN P100"/>
    <property type="match status" value="1"/>
</dbReference>
<keyword evidence="6" id="KW-1185">Reference proteome</keyword>
<dbReference type="STRING" id="441119.SAMN04488047_11512"/>
<dbReference type="PANTHER" id="PTHR12302:SF3">
    <property type="entry name" value="SERINE_THREONINE-PROTEIN KINASE 31"/>
    <property type="match status" value="1"/>
</dbReference>
<protein>
    <submittedName>
        <fullName evidence="5">Endonuclease YncB, thermonuclease family</fullName>
    </submittedName>
</protein>
<proteinExistence type="predicted"/>
<dbReference type="OrthoDB" id="9805504at2"/>
<reference evidence="5 6" key="1">
    <citation type="submission" date="2016-10" db="EMBL/GenBank/DDBJ databases">
        <authorList>
            <person name="de Groot N.N."/>
        </authorList>
    </citation>
    <scope>NUCLEOTIDE SEQUENCE [LARGE SCALE GENOMIC DNA]</scope>
    <source>
        <strain evidence="5 6">DSM 19547</strain>
    </source>
</reference>
<evidence type="ECO:0000256" key="1">
    <source>
        <dbReference type="ARBA" id="ARBA00022722"/>
    </source>
</evidence>
<dbReference type="AlphaFoldDB" id="A0A1I5TTF8"/>
<dbReference type="Proteomes" id="UP000199356">
    <property type="component" value="Unassembled WGS sequence"/>
</dbReference>
<dbReference type="SUPFAM" id="SSF50199">
    <property type="entry name" value="Staphylococcal nuclease"/>
    <property type="match status" value="1"/>
</dbReference>
<evidence type="ECO:0000256" key="3">
    <source>
        <dbReference type="ARBA" id="ARBA00022801"/>
    </source>
</evidence>
<dbReference type="PROSITE" id="PS50830">
    <property type="entry name" value="TNASE_3"/>
    <property type="match status" value="1"/>
</dbReference>
<dbReference type="InterPro" id="IPR016071">
    <property type="entry name" value="Staphylococal_nuclease_OB-fold"/>
</dbReference>
<keyword evidence="2 5" id="KW-0255">Endonuclease</keyword>
<keyword evidence="3" id="KW-0378">Hydrolase</keyword>
<evidence type="ECO:0000313" key="5">
    <source>
        <dbReference type="EMBL" id="SFP86191.1"/>
    </source>
</evidence>
<evidence type="ECO:0000259" key="4">
    <source>
        <dbReference type="PROSITE" id="PS50830"/>
    </source>
</evidence>
<evidence type="ECO:0000313" key="6">
    <source>
        <dbReference type="Proteomes" id="UP000199356"/>
    </source>
</evidence>
<dbReference type="Pfam" id="PF00565">
    <property type="entry name" value="SNase"/>
    <property type="match status" value="1"/>
</dbReference>
<gene>
    <name evidence="5" type="ORF">SAMN04488047_11512</name>
</gene>
<dbReference type="InterPro" id="IPR035437">
    <property type="entry name" value="SNase_OB-fold_sf"/>
</dbReference>
<dbReference type="Gene3D" id="2.40.50.90">
    <property type="match status" value="1"/>
</dbReference>
<sequence>MGTVIGALISLLFLRFALQAVGLMLGTIVRLTLRGIALTVRSIWRLIFGPPVIRRRATACVRNPYVIDGDTIAVGRQRYRLLGIDAPEMSQGEAGPAARAHLIKLIGGGEVEISASGRDCYDRILCDLWSRGANGAEGRHLNLAMVEDGYAFATRDRDFWKRHERRARRRKAGIWASRRRIARPDQHRLRASVA</sequence>
<accession>A0A1I5TTF8</accession>
<dbReference type="GO" id="GO:0004519">
    <property type="term" value="F:endonuclease activity"/>
    <property type="evidence" value="ECO:0007669"/>
    <property type="project" value="UniProtKB-KW"/>
</dbReference>
<dbReference type="GO" id="GO:0016787">
    <property type="term" value="F:hydrolase activity"/>
    <property type="evidence" value="ECO:0007669"/>
    <property type="project" value="UniProtKB-KW"/>
</dbReference>
<organism evidence="5 6">
    <name type="scientific">Tranquillimonas alkanivorans</name>
    <dbReference type="NCBI Taxonomy" id="441119"/>
    <lineage>
        <taxon>Bacteria</taxon>
        <taxon>Pseudomonadati</taxon>
        <taxon>Pseudomonadota</taxon>
        <taxon>Alphaproteobacteria</taxon>
        <taxon>Rhodobacterales</taxon>
        <taxon>Roseobacteraceae</taxon>
        <taxon>Tranquillimonas</taxon>
    </lineage>
</organism>
<evidence type="ECO:0000256" key="2">
    <source>
        <dbReference type="ARBA" id="ARBA00022759"/>
    </source>
</evidence>
<dbReference type="SMART" id="SM00318">
    <property type="entry name" value="SNc"/>
    <property type="match status" value="1"/>
</dbReference>
<dbReference type="EMBL" id="FOXA01000015">
    <property type="protein sequence ID" value="SFP86191.1"/>
    <property type="molecule type" value="Genomic_DNA"/>
</dbReference>
<feature type="domain" description="TNase-like" evidence="4">
    <location>
        <begin position="66"/>
        <end position="177"/>
    </location>
</feature>